<dbReference type="Pfam" id="PF01865">
    <property type="entry name" value="PhoU_div"/>
    <property type="match status" value="1"/>
</dbReference>
<dbReference type="Gene3D" id="1.20.58.220">
    <property type="entry name" value="Phosphate transport system protein phou homolog 2, domain 2"/>
    <property type="match status" value="1"/>
</dbReference>
<dbReference type="PANTHER" id="PTHR37298:SF1">
    <property type="entry name" value="UPF0111 PROTEIN YKAA"/>
    <property type="match status" value="1"/>
</dbReference>
<accession>X1HEW1</accession>
<dbReference type="InterPro" id="IPR038078">
    <property type="entry name" value="PhoU-like_sf"/>
</dbReference>
<organism evidence="2">
    <name type="scientific">marine sediment metagenome</name>
    <dbReference type="NCBI Taxonomy" id="412755"/>
    <lineage>
        <taxon>unclassified sequences</taxon>
        <taxon>metagenomes</taxon>
        <taxon>ecological metagenomes</taxon>
    </lineage>
</organism>
<proteinExistence type="inferred from homology"/>
<name>X1HEW1_9ZZZZ</name>
<comment type="caution">
    <text evidence="2">The sequence shown here is derived from an EMBL/GenBank/DDBJ whole genome shotgun (WGS) entry which is preliminary data.</text>
</comment>
<protein>
    <recommendedName>
        <fullName evidence="3">Phosphate transport regulator</fullName>
    </recommendedName>
</protein>
<dbReference type="EMBL" id="BARU01018363">
    <property type="protein sequence ID" value="GAH55585.1"/>
    <property type="molecule type" value="Genomic_DNA"/>
</dbReference>
<gene>
    <name evidence="2" type="ORF">S03H2_30354</name>
</gene>
<evidence type="ECO:0008006" key="3">
    <source>
        <dbReference type="Google" id="ProtNLM"/>
    </source>
</evidence>
<dbReference type="PANTHER" id="PTHR37298">
    <property type="entry name" value="UPF0111 PROTEIN YKAA"/>
    <property type="match status" value="1"/>
</dbReference>
<feature type="non-terminal residue" evidence="2">
    <location>
        <position position="1"/>
    </location>
</feature>
<evidence type="ECO:0000313" key="2">
    <source>
        <dbReference type="EMBL" id="GAH55585.1"/>
    </source>
</evidence>
<comment type="similarity">
    <text evidence="1">Belongs to the UPF0111 family.</text>
</comment>
<sequence>RYFTLSRAVDDILDYCYSTVDEMGIFNVKPNAYLISMVVVLGEATEQIHLAVQQLGKQPQAILEHATRAKKLENRVEGLYRKALSELFKGADEVSEVLDILKMREIYRHVSNAADRIDEAANVLSDIAVKIT</sequence>
<dbReference type="InterPro" id="IPR018445">
    <property type="entry name" value="Put_Phosphate_transp_reg"/>
</dbReference>
<dbReference type="InterPro" id="IPR052912">
    <property type="entry name" value="UPF0111_domain"/>
</dbReference>
<dbReference type="AlphaFoldDB" id="X1HEW1"/>
<reference evidence="2" key="1">
    <citation type="journal article" date="2014" name="Front. Microbiol.">
        <title>High frequency of phylogenetically diverse reductive dehalogenase-homologous genes in deep subseafloor sedimentary metagenomes.</title>
        <authorList>
            <person name="Kawai M."/>
            <person name="Futagami T."/>
            <person name="Toyoda A."/>
            <person name="Takaki Y."/>
            <person name="Nishi S."/>
            <person name="Hori S."/>
            <person name="Arai W."/>
            <person name="Tsubouchi T."/>
            <person name="Morono Y."/>
            <person name="Uchiyama I."/>
            <person name="Ito T."/>
            <person name="Fujiyama A."/>
            <person name="Inagaki F."/>
            <person name="Takami H."/>
        </authorList>
    </citation>
    <scope>NUCLEOTIDE SEQUENCE</scope>
    <source>
        <strain evidence="2">Expedition CK06-06</strain>
    </source>
</reference>
<evidence type="ECO:0000256" key="1">
    <source>
        <dbReference type="ARBA" id="ARBA00008591"/>
    </source>
</evidence>